<keyword evidence="3" id="KW-1185">Reference proteome</keyword>
<proteinExistence type="predicted"/>
<organism evidence="2 3">
    <name type="scientific">Streptomyces evansiae</name>
    <dbReference type="NCBI Taxonomy" id="3075535"/>
    <lineage>
        <taxon>Bacteria</taxon>
        <taxon>Bacillati</taxon>
        <taxon>Actinomycetota</taxon>
        <taxon>Actinomycetes</taxon>
        <taxon>Kitasatosporales</taxon>
        <taxon>Streptomycetaceae</taxon>
        <taxon>Streptomyces</taxon>
    </lineage>
</organism>
<comment type="caution">
    <text evidence="2">The sequence shown here is derived from an EMBL/GenBank/DDBJ whole genome shotgun (WGS) entry which is preliminary data.</text>
</comment>
<dbReference type="Proteomes" id="UP001183610">
    <property type="component" value="Unassembled WGS sequence"/>
</dbReference>
<protein>
    <recommendedName>
        <fullName evidence="4">DUF559 domain-containing protein</fullName>
    </recommendedName>
</protein>
<feature type="region of interest" description="Disordered" evidence="1">
    <location>
        <begin position="85"/>
        <end position="106"/>
    </location>
</feature>
<gene>
    <name evidence="2" type="ORF">RM698_08150</name>
</gene>
<feature type="compositionally biased region" description="Low complexity" evidence="1">
    <location>
        <begin position="85"/>
        <end position="95"/>
    </location>
</feature>
<dbReference type="RefSeq" id="WP_010272276.1">
    <property type="nucleotide sequence ID" value="NZ_JAVRET010000013.1"/>
</dbReference>
<evidence type="ECO:0000313" key="3">
    <source>
        <dbReference type="Proteomes" id="UP001183610"/>
    </source>
</evidence>
<name>A0ABU2QY44_9ACTN</name>
<evidence type="ECO:0008006" key="4">
    <source>
        <dbReference type="Google" id="ProtNLM"/>
    </source>
</evidence>
<dbReference type="EMBL" id="JAVRET010000013">
    <property type="protein sequence ID" value="MDT0409027.1"/>
    <property type="molecule type" value="Genomic_DNA"/>
</dbReference>
<reference evidence="3" key="1">
    <citation type="submission" date="2023-07" db="EMBL/GenBank/DDBJ databases">
        <title>30 novel species of actinomycetes from the DSMZ collection.</title>
        <authorList>
            <person name="Nouioui I."/>
        </authorList>
    </citation>
    <scope>NUCLEOTIDE SEQUENCE [LARGE SCALE GENOMIC DNA]</scope>
    <source>
        <strain evidence="3">DSM 41979</strain>
    </source>
</reference>
<sequence>MTHLSSAVPASSAAPAARELPVTGPHLVADAAQLRARGISTARLTARCAPGGGWQRLLPGVFLLRSGRPTTEERLHAAVRYARRPPAGRARGVPAQPTSEESRDPGTVAMITGPAALALHGFPLEGPVGSLATAERYDVLVPRTRRLRSTAFVRIVRGAELPVPQQVTGVPTAPVTRALADTVAELSDAGAVTRLLGRAVREGYCGTGALLAELRRCGLMNRPCVLDAMETLLREDRGVAEERLYRMVEESGLPDPAWNVELRLPQGPSLGTVDAYWPEQAVAVELDTRVHRPGEAHEPDAMWTESARKRERLELLGITLLHLTPRKLRDAAEQQSCVVRTALLTAADREPAAYVEVLPR</sequence>
<accession>A0ABU2QY44</accession>
<evidence type="ECO:0000313" key="2">
    <source>
        <dbReference type="EMBL" id="MDT0409027.1"/>
    </source>
</evidence>
<evidence type="ECO:0000256" key="1">
    <source>
        <dbReference type="SAM" id="MobiDB-lite"/>
    </source>
</evidence>